<evidence type="ECO:0000313" key="1">
    <source>
        <dbReference type="EMBL" id="OLN24413.1"/>
    </source>
</evidence>
<evidence type="ECO:0000313" key="2">
    <source>
        <dbReference type="Proteomes" id="UP000186102"/>
    </source>
</evidence>
<proteinExistence type="predicted"/>
<accession>A0A1Q8QAP0</accession>
<sequence length="43" mass="4529">MIEQYLALLKFADNAPPGIGADGFALLLGYTAENGQQQFTGAI</sequence>
<reference evidence="1 2" key="1">
    <citation type="submission" date="2016-09" db="EMBL/GenBank/DDBJ databases">
        <title>Complete genome of Desulfosporosinus sp. OL.</title>
        <authorList>
            <person name="Mardanov A."/>
            <person name="Beletsky A."/>
            <person name="Panova A."/>
            <person name="Karnachuk O."/>
            <person name="Ravin N."/>
        </authorList>
    </citation>
    <scope>NUCLEOTIDE SEQUENCE [LARGE SCALE GENOMIC DNA]</scope>
    <source>
        <strain evidence="1 2">OL</strain>
    </source>
</reference>
<organism evidence="1 2">
    <name type="scientific">Desulfosporosinus metallidurans</name>
    <dbReference type="NCBI Taxonomy" id="1888891"/>
    <lineage>
        <taxon>Bacteria</taxon>
        <taxon>Bacillati</taxon>
        <taxon>Bacillota</taxon>
        <taxon>Clostridia</taxon>
        <taxon>Eubacteriales</taxon>
        <taxon>Desulfitobacteriaceae</taxon>
        <taxon>Desulfosporosinus</taxon>
    </lineage>
</organism>
<name>A0A1Q8QAP0_9FIRM</name>
<dbReference type="AlphaFoldDB" id="A0A1Q8QAP0"/>
<gene>
    <name evidence="1" type="ORF">DSOL_5435</name>
</gene>
<dbReference type="Proteomes" id="UP000186102">
    <property type="component" value="Unassembled WGS sequence"/>
</dbReference>
<keyword evidence="2" id="KW-1185">Reference proteome</keyword>
<comment type="caution">
    <text evidence="1">The sequence shown here is derived from an EMBL/GenBank/DDBJ whole genome shotgun (WGS) entry which is preliminary data.</text>
</comment>
<dbReference type="EMBL" id="MLBF01000212">
    <property type="protein sequence ID" value="OLN24413.1"/>
    <property type="molecule type" value="Genomic_DNA"/>
</dbReference>
<protein>
    <submittedName>
        <fullName evidence="1">Uncharacterized protein</fullName>
    </submittedName>
</protein>